<accession>A0A6J5PTG3</accession>
<reference evidence="1" key="1">
    <citation type="submission" date="2020-05" db="EMBL/GenBank/DDBJ databases">
        <authorList>
            <person name="Chiriac C."/>
            <person name="Salcher M."/>
            <person name="Ghai R."/>
            <person name="Kavagutti S V."/>
        </authorList>
    </citation>
    <scope>NUCLEOTIDE SEQUENCE</scope>
</reference>
<dbReference type="EMBL" id="LR797437">
    <property type="protein sequence ID" value="CAB4216119.1"/>
    <property type="molecule type" value="Genomic_DNA"/>
</dbReference>
<gene>
    <name evidence="2" type="ORF">UFOVP1381_20</name>
    <name evidence="3" type="ORF">UFOVP1476_46</name>
    <name evidence="1" type="ORF">UFOVP944_53</name>
</gene>
<proteinExistence type="predicted"/>
<dbReference type="EMBL" id="LR797328">
    <property type="protein sequence ID" value="CAB4203280.1"/>
    <property type="molecule type" value="Genomic_DNA"/>
</dbReference>
<evidence type="ECO:0000313" key="3">
    <source>
        <dbReference type="EMBL" id="CAB4216119.1"/>
    </source>
</evidence>
<organism evidence="1">
    <name type="scientific">uncultured Caudovirales phage</name>
    <dbReference type="NCBI Taxonomy" id="2100421"/>
    <lineage>
        <taxon>Viruses</taxon>
        <taxon>Duplodnaviria</taxon>
        <taxon>Heunggongvirae</taxon>
        <taxon>Uroviricota</taxon>
        <taxon>Caudoviricetes</taxon>
        <taxon>Peduoviridae</taxon>
        <taxon>Maltschvirus</taxon>
        <taxon>Maltschvirus maltsch</taxon>
    </lineage>
</organism>
<sequence length="181" mass="19981">MAARPTMTVPISETYKVLGGTGAYFSEEDVQDALDATGTPVEMLSLSALPDALGTGGVTYETRFELPFRPGAEFEFFDAQFDAIDPELWTDSIDKLRGIVVFSEPQDTPIYVRTTKWDIAAASERLIVARIGQLHTEFDVEITGAAKAARSQQIKALESQLRELRRGSGLGRIPAERHDFR</sequence>
<evidence type="ECO:0000313" key="1">
    <source>
        <dbReference type="EMBL" id="CAB4173356.1"/>
    </source>
</evidence>
<name>A0A6J5PTG3_9CAUD</name>
<dbReference type="EMBL" id="LR796890">
    <property type="protein sequence ID" value="CAB4173356.1"/>
    <property type="molecule type" value="Genomic_DNA"/>
</dbReference>
<evidence type="ECO:0000313" key="2">
    <source>
        <dbReference type="EMBL" id="CAB4203280.1"/>
    </source>
</evidence>
<protein>
    <submittedName>
        <fullName evidence="1">Uncharacterized protein</fullName>
    </submittedName>
</protein>